<sequence>DTSYHASQITDSQAKPPVRYISLLFKERLTLLTGVAKTIAGM</sequence>
<dbReference type="EMBL" id="CAJVPT010063853">
    <property type="protein sequence ID" value="CAG8769354.1"/>
    <property type="molecule type" value="Genomic_DNA"/>
</dbReference>
<proteinExistence type="predicted"/>
<evidence type="ECO:0000313" key="1">
    <source>
        <dbReference type="EMBL" id="CAG8769354.1"/>
    </source>
</evidence>
<accession>A0ACA9QYR1</accession>
<feature type="non-terminal residue" evidence="1">
    <location>
        <position position="42"/>
    </location>
</feature>
<reference evidence="1" key="1">
    <citation type="submission" date="2021-06" db="EMBL/GenBank/DDBJ databases">
        <authorList>
            <person name="Kallberg Y."/>
            <person name="Tangrot J."/>
            <person name="Rosling A."/>
        </authorList>
    </citation>
    <scope>NUCLEOTIDE SEQUENCE</scope>
    <source>
        <strain evidence="1">CL356</strain>
    </source>
</reference>
<gene>
    <name evidence="1" type="ORF">ACOLOM_LOCUS13674</name>
</gene>
<comment type="caution">
    <text evidence="1">The sequence shown here is derived from an EMBL/GenBank/DDBJ whole genome shotgun (WGS) entry which is preliminary data.</text>
</comment>
<feature type="non-terminal residue" evidence="1">
    <location>
        <position position="1"/>
    </location>
</feature>
<dbReference type="Proteomes" id="UP000789525">
    <property type="component" value="Unassembled WGS sequence"/>
</dbReference>
<name>A0ACA9QYR1_9GLOM</name>
<protein>
    <submittedName>
        <fullName evidence="1">11703_t:CDS:1</fullName>
    </submittedName>
</protein>
<evidence type="ECO:0000313" key="2">
    <source>
        <dbReference type="Proteomes" id="UP000789525"/>
    </source>
</evidence>
<keyword evidence="2" id="KW-1185">Reference proteome</keyword>
<organism evidence="1 2">
    <name type="scientific">Acaulospora colombiana</name>
    <dbReference type="NCBI Taxonomy" id="27376"/>
    <lineage>
        <taxon>Eukaryota</taxon>
        <taxon>Fungi</taxon>
        <taxon>Fungi incertae sedis</taxon>
        <taxon>Mucoromycota</taxon>
        <taxon>Glomeromycotina</taxon>
        <taxon>Glomeromycetes</taxon>
        <taxon>Diversisporales</taxon>
        <taxon>Acaulosporaceae</taxon>
        <taxon>Acaulospora</taxon>
    </lineage>
</organism>